<dbReference type="KEGG" id="aef:GEV26_05785"/>
<keyword evidence="7" id="KW-1185">Reference proteome</keyword>
<dbReference type="Proteomes" id="UP000392064">
    <property type="component" value="Chromosome"/>
</dbReference>
<keyword evidence="3" id="KW-0238">DNA-binding</keyword>
<sequence length="144" mass="15960">MKSSLRSIGDTAARFGLETHVLRHWEDKGLLAPARDGADRRLYGDDDLVRIAVIVRSKAAGMTLDQIGVLLADDHGSRRHAVLQEHLADLDRRMEEMRRSRAMAVHAFECEAHDMTRCPGFRATIADVLDGSSTWSAAIAQARP</sequence>
<evidence type="ECO:0000256" key="2">
    <source>
        <dbReference type="ARBA" id="ARBA00023015"/>
    </source>
</evidence>
<evidence type="ECO:0000256" key="1">
    <source>
        <dbReference type="ARBA" id="ARBA00022491"/>
    </source>
</evidence>
<dbReference type="Pfam" id="PF13411">
    <property type="entry name" value="MerR_1"/>
    <property type="match status" value="1"/>
</dbReference>
<evidence type="ECO:0000256" key="3">
    <source>
        <dbReference type="ARBA" id="ARBA00023125"/>
    </source>
</evidence>
<dbReference type="EMBL" id="CP045737">
    <property type="protein sequence ID" value="QGG40909.1"/>
    <property type="molecule type" value="Genomic_DNA"/>
</dbReference>
<dbReference type="InterPro" id="IPR009061">
    <property type="entry name" value="DNA-bd_dom_put_sf"/>
</dbReference>
<protein>
    <submittedName>
        <fullName evidence="6">MerR family transcriptional regulator</fullName>
    </submittedName>
</protein>
<evidence type="ECO:0000256" key="4">
    <source>
        <dbReference type="ARBA" id="ARBA00023163"/>
    </source>
</evidence>
<evidence type="ECO:0000313" key="7">
    <source>
        <dbReference type="Proteomes" id="UP000392064"/>
    </source>
</evidence>
<dbReference type="AlphaFoldDB" id="A0A5Q2MGN5"/>
<dbReference type="CDD" id="cd00592">
    <property type="entry name" value="HTH_MerR-like"/>
    <property type="match status" value="1"/>
</dbReference>
<accession>A0A5Q2MGN5</accession>
<dbReference type="InterPro" id="IPR000551">
    <property type="entry name" value="MerR-type_HTH_dom"/>
</dbReference>
<dbReference type="PANTHER" id="PTHR30204">
    <property type="entry name" value="REDOX-CYCLING DRUG-SENSING TRANSCRIPTIONAL ACTIVATOR SOXR"/>
    <property type="match status" value="1"/>
</dbReference>
<dbReference type="RefSeq" id="WP_153652180.1">
    <property type="nucleotide sequence ID" value="NZ_CP045737.1"/>
</dbReference>
<dbReference type="GO" id="GO:0003677">
    <property type="term" value="F:DNA binding"/>
    <property type="evidence" value="ECO:0007669"/>
    <property type="project" value="UniProtKB-KW"/>
</dbReference>
<evidence type="ECO:0000259" key="5">
    <source>
        <dbReference type="PROSITE" id="PS50937"/>
    </source>
</evidence>
<keyword evidence="2" id="KW-0805">Transcription regulation</keyword>
<dbReference type="SUPFAM" id="SSF46955">
    <property type="entry name" value="Putative DNA-binding domain"/>
    <property type="match status" value="1"/>
</dbReference>
<dbReference type="GO" id="GO:0003700">
    <property type="term" value="F:DNA-binding transcription factor activity"/>
    <property type="evidence" value="ECO:0007669"/>
    <property type="project" value="InterPro"/>
</dbReference>
<dbReference type="PROSITE" id="PS50937">
    <property type="entry name" value="HTH_MERR_2"/>
    <property type="match status" value="1"/>
</dbReference>
<dbReference type="InterPro" id="IPR047057">
    <property type="entry name" value="MerR_fam"/>
</dbReference>
<name>A0A5Q2MGN5_9ACTN</name>
<dbReference type="Gene3D" id="1.10.1660.10">
    <property type="match status" value="1"/>
</dbReference>
<keyword evidence="1" id="KW-0678">Repressor</keyword>
<reference evidence="6 7" key="1">
    <citation type="submission" date="2019-11" db="EMBL/GenBank/DDBJ databases">
        <authorList>
            <person name="Li J."/>
        </authorList>
    </citation>
    <scope>NUCLEOTIDE SEQUENCE [LARGE SCALE GENOMIC DNA]</scope>
    <source>
        <strain evidence="6 7">MF47</strain>
    </source>
</reference>
<keyword evidence="4" id="KW-0804">Transcription</keyword>
<proteinExistence type="predicted"/>
<dbReference type="SMART" id="SM00422">
    <property type="entry name" value="HTH_MERR"/>
    <property type="match status" value="1"/>
</dbReference>
<feature type="domain" description="HTH merR-type" evidence="5">
    <location>
        <begin position="7"/>
        <end position="73"/>
    </location>
</feature>
<dbReference type="PANTHER" id="PTHR30204:SF69">
    <property type="entry name" value="MERR-FAMILY TRANSCRIPTIONAL REGULATOR"/>
    <property type="match status" value="1"/>
</dbReference>
<dbReference type="PRINTS" id="PR00040">
    <property type="entry name" value="HTHMERR"/>
</dbReference>
<gene>
    <name evidence="6" type="ORF">GEV26_05785</name>
</gene>
<organism evidence="6 7">
    <name type="scientific">Aeromicrobium yanjiei</name>
    <dbReference type="NCBI Taxonomy" id="2662028"/>
    <lineage>
        <taxon>Bacteria</taxon>
        <taxon>Bacillati</taxon>
        <taxon>Actinomycetota</taxon>
        <taxon>Actinomycetes</taxon>
        <taxon>Propionibacteriales</taxon>
        <taxon>Nocardioidaceae</taxon>
        <taxon>Aeromicrobium</taxon>
    </lineage>
</organism>
<evidence type="ECO:0000313" key="6">
    <source>
        <dbReference type="EMBL" id="QGG40909.1"/>
    </source>
</evidence>